<evidence type="ECO:0000256" key="1">
    <source>
        <dbReference type="ARBA" id="ARBA00022491"/>
    </source>
</evidence>
<dbReference type="PANTHER" id="PTHR11019:SF199">
    <property type="entry name" value="HTH-TYPE TRANSCRIPTIONAL REGULATOR NIMR"/>
    <property type="match status" value="1"/>
</dbReference>
<evidence type="ECO:0000256" key="6">
    <source>
        <dbReference type="ARBA" id="ARBA00079449"/>
    </source>
</evidence>
<dbReference type="PANTHER" id="PTHR11019">
    <property type="entry name" value="HTH-TYPE TRANSCRIPTIONAL REGULATOR NIMR"/>
    <property type="match status" value="1"/>
</dbReference>
<evidence type="ECO:0000256" key="5">
    <source>
        <dbReference type="ARBA" id="ARBA00074140"/>
    </source>
</evidence>
<dbReference type="SMART" id="SM00342">
    <property type="entry name" value="HTH_ARAC"/>
    <property type="match status" value="1"/>
</dbReference>
<dbReference type="InterPro" id="IPR009057">
    <property type="entry name" value="Homeodomain-like_sf"/>
</dbReference>
<dbReference type="EMBL" id="SNYA01000004">
    <property type="protein sequence ID" value="TDP92519.1"/>
    <property type="molecule type" value="Genomic_DNA"/>
</dbReference>
<dbReference type="AlphaFoldDB" id="A0A4R6RZ96"/>
<keyword evidence="2" id="KW-0805">Transcription regulation</keyword>
<dbReference type="GO" id="GO:0003700">
    <property type="term" value="F:DNA-binding transcription factor activity"/>
    <property type="evidence" value="ECO:0007669"/>
    <property type="project" value="InterPro"/>
</dbReference>
<accession>A0A4R6RZ96</accession>
<feature type="domain" description="HTH araC/xylS-type" evidence="7">
    <location>
        <begin position="179"/>
        <end position="276"/>
    </location>
</feature>
<keyword evidence="9" id="KW-1185">Reference proteome</keyword>
<evidence type="ECO:0000256" key="2">
    <source>
        <dbReference type="ARBA" id="ARBA00023015"/>
    </source>
</evidence>
<keyword evidence="1" id="KW-0678">Repressor</keyword>
<dbReference type="GO" id="GO:0043565">
    <property type="term" value="F:sequence-specific DNA binding"/>
    <property type="evidence" value="ECO:0007669"/>
    <property type="project" value="InterPro"/>
</dbReference>
<dbReference type="RefSeq" id="WP_243736062.1">
    <property type="nucleotide sequence ID" value="NZ_SNYA01000004.1"/>
</dbReference>
<keyword evidence="3 8" id="KW-0238">DNA-binding</keyword>
<dbReference type="SUPFAM" id="SSF46689">
    <property type="entry name" value="Homeodomain-like"/>
    <property type="match status" value="2"/>
</dbReference>
<dbReference type="Pfam" id="PF12833">
    <property type="entry name" value="HTH_18"/>
    <property type="match status" value="1"/>
</dbReference>
<dbReference type="PROSITE" id="PS01124">
    <property type="entry name" value="HTH_ARAC_FAMILY_2"/>
    <property type="match status" value="1"/>
</dbReference>
<proteinExistence type="predicted"/>
<comment type="caution">
    <text evidence="8">The sequence shown here is derived from an EMBL/GenBank/DDBJ whole genome shotgun (WGS) entry which is preliminary data.</text>
</comment>
<organism evidence="8 9">
    <name type="scientific">Leucobacter luti</name>
    <dbReference type="NCBI Taxonomy" id="340320"/>
    <lineage>
        <taxon>Bacteria</taxon>
        <taxon>Bacillati</taxon>
        <taxon>Actinomycetota</taxon>
        <taxon>Actinomycetes</taxon>
        <taxon>Micrococcales</taxon>
        <taxon>Microbacteriaceae</taxon>
        <taxon>Leucobacter</taxon>
    </lineage>
</organism>
<dbReference type="PRINTS" id="PR00032">
    <property type="entry name" value="HTHARAC"/>
</dbReference>
<evidence type="ECO:0000256" key="3">
    <source>
        <dbReference type="ARBA" id="ARBA00023125"/>
    </source>
</evidence>
<keyword evidence="4" id="KW-0804">Transcription</keyword>
<dbReference type="FunFam" id="1.10.10.60:FF:000132">
    <property type="entry name" value="AraC family transcriptional regulator"/>
    <property type="match status" value="1"/>
</dbReference>
<evidence type="ECO:0000256" key="4">
    <source>
        <dbReference type="ARBA" id="ARBA00023163"/>
    </source>
</evidence>
<evidence type="ECO:0000313" key="9">
    <source>
        <dbReference type="Proteomes" id="UP000295601"/>
    </source>
</evidence>
<sequence>MLNRGQVGAAFGSAVAAMGAAGLPVTGATVPEGYLLRTRYLKFVYEDEQNSCTSRTHAHPEHVVFWPEWSFGAVEVRGELRTVSLGEGLWVPAGTPHAVPERDGDLLALHITPAAVPGRGSSVAIVQMIVAARELLLYLADAGMPREERIQAQRVCLNLIATDPTPKIHLPIPHDPRIAQICRRILVDPADDQSIEHWALQLSVSSRTLARAFRVSTGTTFGQWRTLARMELAVRLLDQGVAVGDVARRVGYRTMSAFSVAFQRELGTTPKEFHPSLVR</sequence>
<dbReference type="Gene3D" id="1.10.10.60">
    <property type="entry name" value="Homeodomain-like"/>
    <property type="match status" value="1"/>
</dbReference>
<dbReference type="PROSITE" id="PS00041">
    <property type="entry name" value="HTH_ARAC_FAMILY_1"/>
    <property type="match status" value="1"/>
</dbReference>
<reference evidence="8 9" key="1">
    <citation type="submission" date="2019-03" db="EMBL/GenBank/DDBJ databases">
        <title>Genomic analyses of the natural microbiome of Caenorhabditis elegans.</title>
        <authorList>
            <person name="Samuel B."/>
        </authorList>
    </citation>
    <scope>NUCLEOTIDE SEQUENCE [LARGE SCALE GENOMIC DNA]</scope>
    <source>
        <strain evidence="8 9">JUb18</strain>
    </source>
</reference>
<dbReference type="Proteomes" id="UP000295601">
    <property type="component" value="Unassembled WGS sequence"/>
</dbReference>
<evidence type="ECO:0000313" key="8">
    <source>
        <dbReference type="EMBL" id="TDP92519.1"/>
    </source>
</evidence>
<name>A0A4R6RZ96_9MICO</name>
<dbReference type="InterPro" id="IPR020449">
    <property type="entry name" value="Tscrpt_reg_AraC-type_HTH"/>
</dbReference>
<gene>
    <name evidence="8" type="ORF">EDF62_1733</name>
</gene>
<dbReference type="InterPro" id="IPR018062">
    <property type="entry name" value="HTH_AraC-typ_CS"/>
</dbReference>
<protein>
    <recommendedName>
        <fullName evidence="5">HTH-type transcriptional regulator RipA</fullName>
    </recommendedName>
    <alternativeName>
        <fullName evidence="6">Repressor of iron proteins A</fullName>
    </alternativeName>
</protein>
<evidence type="ECO:0000259" key="7">
    <source>
        <dbReference type="PROSITE" id="PS01124"/>
    </source>
</evidence>
<dbReference type="InterPro" id="IPR018060">
    <property type="entry name" value="HTH_AraC"/>
</dbReference>